<dbReference type="EMBL" id="QNRT01000016">
    <property type="protein sequence ID" value="RBP46995.1"/>
    <property type="molecule type" value="Genomic_DNA"/>
</dbReference>
<comment type="caution">
    <text evidence="1">The sequence shown here is derived from an EMBL/GenBank/DDBJ whole genome shotgun (WGS) entry which is preliminary data.</text>
</comment>
<proteinExistence type="predicted"/>
<dbReference type="InParanoid" id="A0A395JHJ9"/>
<evidence type="ECO:0000313" key="2">
    <source>
        <dbReference type="Proteomes" id="UP000253083"/>
    </source>
</evidence>
<accession>A0A395JHJ9</accession>
<dbReference type="Proteomes" id="UP000253083">
    <property type="component" value="Unassembled WGS sequence"/>
</dbReference>
<sequence>MNSINYAFKISQASVAEKRLLGSAGIGLRYRVLALMVSGFQKVAASFFNVVAERSSQQLTSRQSSLRSKLLRGTGLSARPLARRYVY</sequence>
<name>A0A395JHJ9_9GAMM</name>
<evidence type="ECO:0000313" key="1">
    <source>
        <dbReference type="EMBL" id="RBP46995.1"/>
    </source>
</evidence>
<keyword evidence="2" id="KW-1185">Reference proteome</keyword>
<protein>
    <submittedName>
        <fullName evidence="1">Uncharacterized protein</fullName>
    </submittedName>
</protein>
<dbReference type="AlphaFoldDB" id="A0A395JHJ9"/>
<reference evidence="1 2" key="1">
    <citation type="submission" date="2018-06" db="EMBL/GenBank/DDBJ databases">
        <title>Genomic Encyclopedia of Type Strains, Phase IV (KMG-IV): sequencing the most valuable type-strain genomes for metagenomic binning, comparative biology and taxonomic classification.</title>
        <authorList>
            <person name="Goeker M."/>
        </authorList>
    </citation>
    <scope>NUCLEOTIDE SEQUENCE [LARGE SCALE GENOMIC DNA]</scope>
    <source>
        <strain evidence="1 2">DSM 24032</strain>
    </source>
</reference>
<organism evidence="1 2">
    <name type="scientific">Arenicella xantha</name>
    <dbReference type="NCBI Taxonomy" id="644221"/>
    <lineage>
        <taxon>Bacteria</taxon>
        <taxon>Pseudomonadati</taxon>
        <taxon>Pseudomonadota</taxon>
        <taxon>Gammaproteobacteria</taxon>
        <taxon>Arenicellales</taxon>
        <taxon>Arenicellaceae</taxon>
        <taxon>Arenicella</taxon>
    </lineage>
</organism>
<gene>
    <name evidence="1" type="ORF">DFR28_1166</name>
</gene>